<protein>
    <submittedName>
        <fullName evidence="1">Uncharacterized protein</fullName>
    </submittedName>
</protein>
<organism evidence="1 2">
    <name type="scientific">Solanum commersonii</name>
    <name type="common">Commerson's wild potato</name>
    <name type="synonym">Commerson's nightshade</name>
    <dbReference type="NCBI Taxonomy" id="4109"/>
    <lineage>
        <taxon>Eukaryota</taxon>
        <taxon>Viridiplantae</taxon>
        <taxon>Streptophyta</taxon>
        <taxon>Embryophyta</taxon>
        <taxon>Tracheophyta</taxon>
        <taxon>Spermatophyta</taxon>
        <taxon>Magnoliopsida</taxon>
        <taxon>eudicotyledons</taxon>
        <taxon>Gunneridae</taxon>
        <taxon>Pentapetalae</taxon>
        <taxon>asterids</taxon>
        <taxon>lamiids</taxon>
        <taxon>Solanales</taxon>
        <taxon>Solanaceae</taxon>
        <taxon>Solanoideae</taxon>
        <taxon>Solaneae</taxon>
        <taxon>Solanum</taxon>
    </lineage>
</organism>
<gene>
    <name evidence="1" type="ORF">H5410_045928</name>
</gene>
<proteinExistence type="predicted"/>
<evidence type="ECO:0000313" key="2">
    <source>
        <dbReference type="Proteomes" id="UP000824120"/>
    </source>
</evidence>
<comment type="caution">
    <text evidence="1">The sequence shown here is derived from an EMBL/GenBank/DDBJ whole genome shotgun (WGS) entry which is preliminary data.</text>
</comment>
<dbReference type="AlphaFoldDB" id="A0A9J5XE69"/>
<keyword evidence="2" id="KW-1185">Reference proteome</keyword>
<name>A0A9J5XE69_SOLCO</name>
<dbReference type="Proteomes" id="UP000824120">
    <property type="component" value="Chromosome 9"/>
</dbReference>
<reference evidence="1 2" key="1">
    <citation type="submission" date="2020-09" db="EMBL/GenBank/DDBJ databases">
        <title>De no assembly of potato wild relative species, Solanum commersonii.</title>
        <authorList>
            <person name="Cho K."/>
        </authorList>
    </citation>
    <scope>NUCLEOTIDE SEQUENCE [LARGE SCALE GENOMIC DNA]</scope>
    <source>
        <strain evidence="1">LZ3.2</strain>
        <tissue evidence="1">Leaf</tissue>
    </source>
</reference>
<sequence>MIRSCGKVPKKRKRLFPIEQREQSLTQVTRSPLSLPKGLLTDTFARITYFSFNDLVNVKLRYVFHEVANETYEYQKVALVDFLIVSWRVVKCREH</sequence>
<dbReference type="EMBL" id="JACXVP010000009">
    <property type="protein sequence ID" value="KAG5585494.1"/>
    <property type="molecule type" value="Genomic_DNA"/>
</dbReference>
<evidence type="ECO:0000313" key="1">
    <source>
        <dbReference type="EMBL" id="KAG5585494.1"/>
    </source>
</evidence>
<accession>A0A9J5XE69</accession>